<evidence type="ECO:0000256" key="4">
    <source>
        <dbReference type="ARBA" id="ARBA00022801"/>
    </source>
</evidence>
<gene>
    <name evidence="9" type="ordered locus">AZC_3071</name>
</gene>
<keyword evidence="10" id="KW-1185">Reference proteome</keyword>
<accession>A8IBH5</accession>
<name>A8IBH5_AZOC5</name>
<dbReference type="SUPFAM" id="SSF48452">
    <property type="entry name" value="TPR-like"/>
    <property type="match status" value="1"/>
</dbReference>
<evidence type="ECO:0000259" key="8">
    <source>
        <dbReference type="Pfam" id="PF01435"/>
    </source>
</evidence>
<dbReference type="KEGG" id="azc:AZC_3071"/>
<dbReference type="Pfam" id="PF01435">
    <property type="entry name" value="Peptidase_M48"/>
    <property type="match status" value="1"/>
</dbReference>
<reference evidence="9 10" key="6">
    <citation type="journal article" date="2011" name="Appl. Environ. Microbiol.">
        <title>Involvement of the azorhizobial chromosome partition gene (parA) in the onset of bacteroid differentiation during Sesbania rostrata stem nodule development.</title>
        <authorList>
            <person name="Liu CT."/>
            <person name="Lee KB."/>
            <person name="Wang YS."/>
            <person name="Peng MH."/>
            <person name="Lee KT."/>
            <person name="Suzuki S."/>
            <person name="Suzuki T."/>
            <person name="Oyaizu H."/>
        </authorList>
    </citation>
    <scope>NUCLEOTIDE SEQUENCE [LARGE SCALE GENOMIC DNA]</scope>
    <source>
        <strain evidence="10">ATCC 43989 / DSM 5975 / JCM 20966 / LMG 6465 / NBRC 14845 / NCIMB 13405 / ORS 571</strain>
    </source>
</reference>
<dbReference type="PANTHER" id="PTHR22726">
    <property type="entry name" value="METALLOENDOPEPTIDASE OMA1"/>
    <property type="match status" value="1"/>
</dbReference>
<evidence type="ECO:0000256" key="6">
    <source>
        <dbReference type="ARBA" id="ARBA00023049"/>
    </source>
</evidence>
<feature type="domain" description="Peptidase M48" evidence="8">
    <location>
        <begin position="94"/>
        <end position="284"/>
    </location>
</feature>
<organism evidence="9 10">
    <name type="scientific">Azorhizobium caulinodans (strain ATCC 43989 / DSM 5975 / JCM 20966 / LMG 6465 / NBRC 14845 / NCIMB 13405 / ORS 571)</name>
    <dbReference type="NCBI Taxonomy" id="438753"/>
    <lineage>
        <taxon>Bacteria</taxon>
        <taxon>Pseudomonadati</taxon>
        <taxon>Pseudomonadota</taxon>
        <taxon>Alphaproteobacteria</taxon>
        <taxon>Hyphomicrobiales</taxon>
        <taxon>Xanthobacteraceae</taxon>
        <taxon>Azorhizobium</taxon>
    </lineage>
</organism>
<dbReference type="InterPro" id="IPR001915">
    <property type="entry name" value="Peptidase_M48"/>
</dbReference>
<evidence type="ECO:0000313" key="10">
    <source>
        <dbReference type="Proteomes" id="UP000000270"/>
    </source>
</evidence>
<keyword evidence="4" id="KW-0378">Hydrolase</keyword>
<dbReference type="Gene3D" id="3.30.2010.10">
    <property type="entry name" value="Metalloproteases ('zincins'), catalytic domain"/>
    <property type="match status" value="1"/>
</dbReference>
<sequence>MGRGNAPPHCRQGAGATRRMVQEDDRAPFVGDRLLVMFASRAVCPTRVLRRASSVALSLIASCHLALAPAQAQEKSGRGLPTIRDTEIENLLRDYTRPILRAAKLAQQNIEVVLVNDRSFNAFVADGRRIFINTGALVDSTTPNQIIGVLAHETGHIAGGHLARRREQLAGAQTMAIVAMMLAAGGVAAGAASGANGGNMGNAAAGAVMAPQEMIRRSLLAYQREEEQAADRSAVTYLNATQQSAKGMLETFERFQNDQLFLTQRTDPYLLSHPMARERIAALEVLAKASPYFNAKDPPALQHRHDMMRAKLIGFQERPDVVARRYPPTDQSLPAQYARAISAYRFASMSGAVAQIDALIAKEPGNPYFQELKGQALLESGRASEAVPPLRKAVAMTDGAPLIRAMLGQALVETGNAGMMDEAIRELTFSTQRDPDNASGWRALAKAYGFKNNRPQADLASAQAALATGDVRTARELAARARQTFPPNSPGWLKADDIVNIKPPQSSDNRQ</sequence>
<feature type="region of interest" description="Disordered" evidence="7">
    <location>
        <begin position="483"/>
        <end position="511"/>
    </location>
</feature>
<reference evidence="9 10" key="3">
    <citation type="journal article" date="2008" name="BMC Genomics">
        <title>The genome of the versatile nitrogen fixer Azorhizobium caulinodans ORS571.</title>
        <authorList>
            <person name="Lee KB."/>
            <person name="Backer P.D."/>
            <person name="Aono T."/>
            <person name="Liu CT."/>
            <person name="Suzuki S."/>
            <person name="Suzuki T."/>
            <person name="Kaneko T."/>
            <person name="Yamada M."/>
            <person name="Tabata S."/>
            <person name="Kupfer D.M."/>
            <person name="Najar F.Z."/>
            <person name="Wiley G.B."/>
            <person name="Roe B."/>
            <person name="Binnewies T.T."/>
            <person name="Ussery D.W."/>
            <person name="D'Haeze W."/>
            <person name="Herder J.D."/>
            <person name="Gevers D."/>
            <person name="Vereecke D."/>
            <person name="Holsters M."/>
            <person name="Oyaizu H."/>
        </authorList>
    </citation>
    <scope>NUCLEOTIDE SEQUENCE [LARGE SCALE GENOMIC DNA]</scope>
    <source>
        <strain evidence="10">ATCC 43989 / DSM 5975 / JCM 20966 / LMG 6465 / NBRC 14845 / NCIMB 13405 / ORS 571</strain>
    </source>
</reference>
<dbReference type="AlphaFoldDB" id="A8IBH5"/>
<evidence type="ECO:0000256" key="2">
    <source>
        <dbReference type="ARBA" id="ARBA00022670"/>
    </source>
</evidence>
<dbReference type="GO" id="GO:0046872">
    <property type="term" value="F:metal ion binding"/>
    <property type="evidence" value="ECO:0007669"/>
    <property type="project" value="UniProtKB-KW"/>
</dbReference>
<dbReference type="STRING" id="438753.AZC_3071"/>
<dbReference type="CDD" id="cd07324">
    <property type="entry name" value="M48C_Oma1-like"/>
    <property type="match status" value="1"/>
</dbReference>
<dbReference type="Gene3D" id="1.25.40.10">
    <property type="entry name" value="Tetratricopeptide repeat domain"/>
    <property type="match status" value="1"/>
</dbReference>
<protein>
    <recommendedName>
        <fullName evidence="8">Peptidase M48 domain-containing protein</fullName>
    </recommendedName>
</protein>
<dbReference type="InterPro" id="IPR051156">
    <property type="entry name" value="Mito/Outer_Membr_Metalloprot"/>
</dbReference>
<dbReference type="eggNOG" id="COG4783">
    <property type="taxonomic scope" value="Bacteria"/>
</dbReference>
<dbReference type="GO" id="GO:0016020">
    <property type="term" value="C:membrane"/>
    <property type="evidence" value="ECO:0007669"/>
    <property type="project" value="TreeGrafter"/>
</dbReference>
<dbReference type="EMBL" id="AP009384">
    <property type="protein sequence ID" value="BAF89069.1"/>
    <property type="molecule type" value="Genomic_DNA"/>
</dbReference>
<dbReference type="GO" id="GO:0004222">
    <property type="term" value="F:metalloendopeptidase activity"/>
    <property type="evidence" value="ECO:0007669"/>
    <property type="project" value="InterPro"/>
</dbReference>
<reference evidence="9 10" key="4">
    <citation type="journal article" date="2009" name="Appl. Environ. Microbiol.">
        <title>Comparative genome-wide transcriptional profiling of Azorhizobium caulinodans ORS571 grown under free-living and symbiotic conditions.</title>
        <authorList>
            <person name="Tsukada S."/>
            <person name="Aono T."/>
            <person name="Akiba N."/>
            <person name="Lee KB."/>
            <person name="Liu CT."/>
            <person name="Toyazaki H."/>
            <person name="Oyaizu H."/>
        </authorList>
    </citation>
    <scope>NUCLEOTIDE SEQUENCE [LARGE SCALE GENOMIC DNA]</scope>
    <source>
        <strain evidence="10">ATCC 43989 / DSM 5975 / JCM 20966 / LMG 6465 / NBRC 14845 / NCIMB 13405 / ORS 571</strain>
    </source>
</reference>
<dbReference type="PANTHER" id="PTHR22726:SF1">
    <property type="entry name" value="METALLOENDOPEPTIDASE OMA1, MITOCHONDRIAL"/>
    <property type="match status" value="1"/>
</dbReference>
<evidence type="ECO:0000256" key="5">
    <source>
        <dbReference type="ARBA" id="ARBA00022833"/>
    </source>
</evidence>
<keyword evidence="2" id="KW-0645">Protease</keyword>
<reference evidence="10" key="2">
    <citation type="submission" date="2007-04" db="EMBL/GenBank/DDBJ databases">
        <title>Complete genome sequence of the nitrogen-fixing bacterium Azorhizobium caulinodans ORS571.</title>
        <authorList>
            <person name="Lee K.B."/>
            <person name="Backer P.D."/>
            <person name="Aono T."/>
            <person name="Liu C.T."/>
            <person name="Suzuki S."/>
            <person name="Suzuki T."/>
            <person name="Kaneko T."/>
            <person name="Yamada M."/>
            <person name="Tabata S."/>
            <person name="Kupfer D.M."/>
            <person name="Najar F.Z."/>
            <person name="Wiley G.B."/>
            <person name="Roe B."/>
            <person name="Binnewies T."/>
            <person name="Ussery D."/>
            <person name="Vereecke D."/>
            <person name="Gevers D."/>
            <person name="Holsters M."/>
            <person name="Oyaizu H."/>
        </authorList>
    </citation>
    <scope>NUCLEOTIDE SEQUENCE [LARGE SCALE GENOMIC DNA]</scope>
    <source>
        <strain evidence="10">ATCC 43989 / DSM 5975 / JCM 20966 / LMG 6465 / NBRC 14845 / NCIMB 13405 / ORS 571</strain>
    </source>
</reference>
<comment type="cofactor">
    <cofactor evidence="1">
        <name>Zn(2+)</name>
        <dbReference type="ChEBI" id="CHEBI:29105"/>
    </cofactor>
</comment>
<evidence type="ECO:0000256" key="3">
    <source>
        <dbReference type="ARBA" id="ARBA00022723"/>
    </source>
</evidence>
<proteinExistence type="predicted"/>
<evidence type="ECO:0000256" key="1">
    <source>
        <dbReference type="ARBA" id="ARBA00001947"/>
    </source>
</evidence>
<evidence type="ECO:0000313" key="9">
    <source>
        <dbReference type="EMBL" id="BAF89069.1"/>
    </source>
</evidence>
<dbReference type="Pfam" id="PF13432">
    <property type="entry name" value="TPR_16"/>
    <property type="match status" value="1"/>
</dbReference>
<evidence type="ECO:0000256" key="7">
    <source>
        <dbReference type="SAM" id="MobiDB-lite"/>
    </source>
</evidence>
<keyword evidence="6" id="KW-0482">Metalloprotease</keyword>
<dbReference type="InterPro" id="IPR011990">
    <property type="entry name" value="TPR-like_helical_dom_sf"/>
</dbReference>
<dbReference type="GO" id="GO:0051603">
    <property type="term" value="P:proteolysis involved in protein catabolic process"/>
    <property type="evidence" value="ECO:0007669"/>
    <property type="project" value="TreeGrafter"/>
</dbReference>
<dbReference type="Proteomes" id="UP000000270">
    <property type="component" value="Chromosome"/>
</dbReference>
<reference evidence="9 10" key="1">
    <citation type="journal article" date="2007" name="Appl. Environ. Microbiol.">
        <title>Rhizobial factors required for stem nodule maturation and maintenance in Sesbania rostrata-Azorhizobium caulinodans ORS571 symbiosis.</title>
        <authorList>
            <person name="Suzuki S."/>
            <person name="Aono T."/>
            <person name="Lee KB."/>
            <person name="Suzuki T."/>
            <person name="Liu CT."/>
            <person name="Miwa H."/>
            <person name="Wakao S."/>
            <person name="Iki T."/>
            <person name="Oyaizu H."/>
        </authorList>
    </citation>
    <scope>NUCLEOTIDE SEQUENCE [LARGE SCALE GENOMIC DNA]</scope>
    <source>
        <strain evidence="10">ATCC 43989 / DSM 5975 / JCM 20966 / LMG 6465 / NBRC 14845 / NCIMB 13405 / ORS 571</strain>
    </source>
</reference>
<keyword evidence="5" id="KW-0862">Zinc</keyword>
<feature type="region of interest" description="Disordered" evidence="7">
    <location>
        <begin position="1"/>
        <end position="21"/>
    </location>
</feature>
<keyword evidence="3" id="KW-0479">Metal-binding</keyword>
<reference evidence="9 10" key="5">
    <citation type="journal article" date="2010" name="Appl. Environ. Microbiol.">
        <title>phrR-like gene praR of Azorhizobium caulinodans ORS571 is essential for symbiosis with Sesbania rostrata and is involved in expression of reb genes.</title>
        <authorList>
            <person name="Akiba N."/>
            <person name="Aono T."/>
            <person name="Toyazaki H."/>
            <person name="Sato S."/>
            <person name="Oyaizu H."/>
        </authorList>
    </citation>
    <scope>NUCLEOTIDE SEQUENCE [LARGE SCALE GENOMIC DNA]</scope>
    <source>
        <strain evidence="10">ATCC 43989 / DSM 5975 / JCM 20966 / LMG 6465 / NBRC 14845 / NCIMB 13405 / ORS 571</strain>
    </source>
</reference>
<dbReference type="HOGENOM" id="CLU_030556_2_0_5"/>